<dbReference type="KEGG" id="gma:AciX8_4285"/>
<proteinExistence type="predicted"/>
<evidence type="ECO:0000256" key="1">
    <source>
        <dbReference type="SAM" id="MobiDB-lite"/>
    </source>
</evidence>
<keyword evidence="3" id="KW-1185">Reference proteome</keyword>
<dbReference type="STRING" id="682795.AciX8_4285"/>
<dbReference type="OrthoDB" id="118089at2"/>
<organism evidence="2 3">
    <name type="scientific">Granulicella mallensis (strain ATCC BAA-1857 / DSM 23137 / MP5ACTX8)</name>
    <dbReference type="NCBI Taxonomy" id="682795"/>
    <lineage>
        <taxon>Bacteria</taxon>
        <taxon>Pseudomonadati</taxon>
        <taxon>Acidobacteriota</taxon>
        <taxon>Terriglobia</taxon>
        <taxon>Terriglobales</taxon>
        <taxon>Acidobacteriaceae</taxon>
        <taxon>Granulicella</taxon>
    </lineage>
</organism>
<protein>
    <recommendedName>
        <fullName evidence="4">YMGG-like Gly-zipper domain-containing protein</fullName>
    </recommendedName>
</protein>
<accession>G8NSI4</accession>
<evidence type="ECO:0008006" key="4">
    <source>
        <dbReference type="Google" id="ProtNLM"/>
    </source>
</evidence>
<dbReference type="PROSITE" id="PS51257">
    <property type="entry name" value="PROKAR_LIPOPROTEIN"/>
    <property type="match status" value="1"/>
</dbReference>
<dbReference type="eggNOG" id="COG2823">
    <property type="taxonomic scope" value="Bacteria"/>
</dbReference>
<dbReference type="Proteomes" id="UP000007113">
    <property type="component" value="Chromosome"/>
</dbReference>
<feature type="compositionally biased region" description="Low complexity" evidence="1">
    <location>
        <begin position="130"/>
        <end position="142"/>
    </location>
</feature>
<evidence type="ECO:0000313" key="3">
    <source>
        <dbReference type="Proteomes" id="UP000007113"/>
    </source>
</evidence>
<dbReference type="HOGENOM" id="CLU_813612_0_0_0"/>
<dbReference type="EMBL" id="CP003130">
    <property type="protein sequence ID" value="AEU38560.1"/>
    <property type="molecule type" value="Genomic_DNA"/>
</dbReference>
<dbReference type="AlphaFoldDB" id="G8NSI4"/>
<evidence type="ECO:0000313" key="2">
    <source>
        <dbReference type="EMBL" id="AEU38560.1"/>
    </source>
</evidence>
<gene>
    <name evidence="2" type="ordered locus">AciX8_4285</name>
</gene>
<sequence>MAFSRQIRFMAGAGLITLAMLAGCKNKEQQALDQAKAQAASTNTPQQINYVDANGNSVTTTVQAPVAGQGPVVQTSTTPPLAGTKPRQTDPVITAVGAAPVPNDGSNGAMSPQGTMSPQGNTSQQNESVQSAAAASQPAQPSSAPPAAPLQLTVPAGTDLAIRVNQRISVKTSRTGDRFSGEVVEPVVQGGTVVIPRGTPVSGRVDASHRRGHFKGSSILELRLTSMTLNGNQYGIDTHDNVRTKRGKGRRSSGFIGGMTGAGMLIGGIATGGVGLAIGGAAGAGAGTLIAGTTGNRDIVIPAESIVRFRLADQLVVQNP</sequence>
<feature type="region of interest" description="Disordered" evidence="1">
    <location>
        <begin position="66"/>
        <end position="151"/>
    </location>
</feature>
<name>G8NSI4_GRAMM</name>
<feature type="compositionally biased region" description="Polar residues" evidence="1">
    <location>
        <begin position="104"/>
        <end position="129"/>
    </location>
</feature>
<reference evidence="2 3" key="1">
    <citation type="submission" date="2011-11" db="EMBL/GenBank/DDBJ databases">
        <title>Complete sequence of Granulicella mallensis MP5ACTX8.</title>
        <authorList>
            <consortium name="US DOE Joint Genome Institute"/>
            <person name="Lucas S."/>
            <person name="Copeland A."/>
            <person name="Lapidus A."/>
            <person name="Cheng J.-F."/>
            <person name="Goodwin L."/>
            <person name="Pitluck S."/>
            <person name="Peters L."/>
            <person name="Lu M."/>
            <person name="Detter J.C."/>
            <person name="Han C."/>
            <person name="Tapia R."/>
            <person name="Land M."/>
            <person name="Hauser L."/>
            <person name="Kyrpides N."/>
            <person name="Ivanova N."/>
            <person name="Mikhailova N."/>
            <person name="Pagani I."/>
            <person name="Rawat S."/>
            <person name="Mannisto M."/>
            <person name="Haggblom M."/>
            <person name="Woyke T."/>
        </authorList>
    </citation>
    <scope>NUCLEOTIDE SEQUENCE [LARGE SCALE GENOMIC DNA]</scope>
    <source>
        <strain evidence="3">ATCC BAA-1857 / DSM 23137 / MP5ACTX8</strain>
    </source>
</reference>
<dbReference type="RefSeq" id="WP_014267431.1">
    <property type="nucleotide sequence ID" value="NC_016631.1"/>
</dbReference>